<dbReference type="InterPro" id="IPR001451">
    <property type="entry name" value="Hexapep"/>
</dbReference>
<dbReference type="SUPFAM" id="SSF51161">
    <property type="entry name" value="Trimeric LpxA-like enzymes"/>
    <property type="match status" value="1"/>
</dbReference>
<dbReference type="Proteomes" id="UP000029922">
    <property type="component" value="Unassembled WGS sequence"/>
</dbReference>
<keyword evidence="2" id="KW-0028">Amino-acid biosynthesis</keyword>
<evidence type="ECO:0000256" key="5">
    <source>
        <dbReference type="ARBA" id="ARBA00023154"/>
    </source>
</evidence>
<dbReference type="InterPro" id="IPR011004">
    <property type="entry name" value="Trimer_LpxA-like_sf"/>
</dbReference>
<organism evidence="8 11">
    <name type="scientific">Helicobacter muridarum</name>
    <dbReference type="NCBI Taxonomy" id="216"/>
    <lineage>
        <taxon>Bacteria</taxon>
        <taxon>Pseudomonadati</taxon>
        <taxon>Campylobacterota</taxon>
        <taxon>Epsilonproteobacteria</taxon>
        <taxon>Campylobacterales</taxon>
        <taxon>Helicobacteraceae</taxon>
        <taxon>Helicobacter</taxon>
    </lineage>
</organism>
<keyword evidence="4" id="KW-0220">Diaminopimelate biosynthesis</keyword>
<dbReference type="EMBL" id="JRPD02000005">
    <property type="protein sequence ID" value="TLE00745.1"/>
    <property type="molecule type" value="Genomic_DNA"/>
</dbReference>
<reference evidence="8 11" key="2">
    <citation type="submission" date="2018-06" db="EMBL/GenBank/DDBJ databases">
        <authorList>
            <consortium name="Pathogen Informatics"/>
            <person name="Doyle S."/>
        </authorList>
    </citation>
    <scope>NUCLEOTIDE SEQUENCE [LARGE SCALE GENOMIC DNA]</scope>
    <source>
        <strain evidence="8 11">NCTC12714</strain>
    </source>
</reference>
<dbReference type="Pfam" id="PF14789">
    <property type="entry name" value="THDPS_M"/>
    <property type="match status" value="1"/>
</dbReference>
<feature type="domain" description="2,3,4,5-tetrahydropyridine-2,6-dicarboxylate N-succinyltransferase middle" evidence="7">
    <location>
        <begin position="229"/>
        <end position="268"/>
    </location>
</feature>
<evidence type="ECO:0000313" key="9">
    <source>
        <dbReference type="EMBL" id="TLE00745.1"/>
    </source>
</evidence>
<evidence type="ECO:0000259" key="7">
    <source>
        <dbReference type="Pfam" id="PF14789"/>
    </source>
</evidence>
<dbReference type="OrthoDB" id="9782799at2"/>
<dbReference type="Gene3D" id="2.160.10.10">
    <property type="entry name" value="Hexapeptide repeat proteins"/>
    <property type="match status" value="1"/>
</dbReference>
<dbReference type="HAMAP" id="MF_02122">
    <property type="entry name" value="DapD_type2"/>
    <property type="match status" value="1"/>
</dbReference>
<sequence length="452" mass="50444">MNPKSAYIISNKEKFKQFVDDFYTTHKKPQCFGICRSEISRLAVSRGTKKVISVNFPFLNFNANFGSFAVFATAAKIGEYDNEIIFDITAEFVIRCLCMFYPFILEELNEYVSKFGDDEEVIGKFKILCDKFIKDPYSIKNGDVLFSNSIINNYIGKKHKNIQVIFELLRHISDIYEDYDKTSKFQFVGYIEDKKTQSLQVAYAKLHALSMGYTPLRSLNLDGIFSIMPNLAWSGNKPFELEYLRENELSLKIDGEFPSIDFIDKFPRYLMQVLPQADNIRILDSSKTRFGAFLGAGYTQMPGASYVNFNSGALGACMNEGRISSSVIVGEGTDIGGGASILGVLSGGNTMPISIGRNCLLGANSVTGISLGDGCIVDAGITVLYGSKIKITQNEARKIKEINPCFEILDSGLYKGGDLNNLHGIHFRVTSQDSNLIAFRSNRDIKLNEELH</sequence>
<evidence type="ECO:0000256" key="4">
    <source>
        <dbReference type="ARBA" id="ARBA00022915"/>
    </source>
</evidence>
<dbReference type="GO" id="GO:0019877">
    <property type="term" value="P:diaminopimelate biosynthetic process"/>
    <property type="evidence" value="ECO:0007669"/>
    <property type="project" value="UniProtKB-KW"/>
</dbReference>
<keyword evidence="6 8" id="KW-0012">Acyltransferase</keyword>
<dbReference type="GO" id="GO:0009089">
    <property type="term" value="P:lysine biosynthetic process via diaminopimelate"/>
    <property type="evidence" value="ECO:0007669"/>
    <property type="project" value="UniProtKB-UniPathway"/>
</dbReference>
<dbReference type="Gene3D" id="3.30.70.2010">
    <property type="match status" value="1"/>
</dbReference>
<dbReference type="EMBL" id="UGJE01000002">
    <property type="protein sequence ID" value="STQ86576.1"/>
    <property type="molecule type" value="Genomic_DNA"/>
</dbReference>
<dbReference type="InterPro" id="IPR038361">
    <property type="entry name" value="THDPS_M_sf"/>
</dbReference>
<dbReference type="UniPathway" id="UPA00034">
    <property type="reaction ID" value="UER00019"/>
</dbReference>
<evidence type="ECO:0000313" key="10">
    <source>
        <dbReference type="Proteomes" id="UP000029922"/>
    </source>
</evidence>
<dbReference type="Pfam" id="PF14602">
    <property type="entry name" value="Hexapep_2"/>
    <property type="match status" value="1"/>
</dbReference>
<protein>
    <submittedName>
        <fullName evidence="8">2,3,4,5-tetrahydropyridine-2-carboxylate N-succinyltransferase</fullName>
        <ecNumber evidence="8">2.3.1.117</ecNumber>
    </submittedName>
    <submittedName>
        <fullName evidence="9">DapD</fullName>
    </submittedName>
</protein>
<evidence type="ECO:0000313" key="11">
    <source>
        <dbReference type="Proteomes" id="UP000255139"/>
    </source>
</evidence>
<reference evidence="9 10" key="1">
    <citation type="journal article" date="2014" name="Genome Announc.">
        <title>Draft genome sequences of eight enterohepatic helicobacter species isolated from both laboratory and wild rodents.</title>
        <authorList>
            <person name="Sheh A."/>
            <person name="Shen Z."/>
            <person name="Fox J.G."/>
        </authorList>
    </citation>
    <scope>NUCLEOTIDE SEQUENCE [LARGE SCALE GENOMIC DNA]</scope>
    <source>
        <strain evidence="9 10">ST1</strain>
    </source>
</reference>
<dbReference type="InterPro" id="IPR026586">
    <property type="entry name" value="Type2_DapD"/>
</dbReference>
<keyword evidence="5" id="KW-0457">Lysine biosynthesis</keyword>
<dbReference type="Gene3D" id="3.30.60.70">
    <property type="entry name" value="Trimeric LpxA-like enzymes"/>
    <property type="match status" value="1"/>
</dbReference>
<keyword evidence="3 8" id="KW-0808">Transferase</keyword>
<evidence type="ECO:0000256" key="6">
    <source>
        <dbReference type="ARBA" id="ARBA00023315"/>
    </source>
</evidence>
<evidence type="ECO:0000256" key="1">
    <source>
        <dbReference type="ARBA" id="ARBA00022490"/>
    </source>
</evidence>
<dbReference type="InterPro" id="IPR032784">
    <property type="entry name" value="THDPS_M"/>
</dbReference>
<dbReference type="RefSeq" id="WP_104692169.1">
    <property type="nucleotide sequence ID" value="NZ_FZML01000003.1"/>
</dbReference>
<dbReference type="EC" id="2.3.1.117" evidence="8"/>
<dbReference type="AlphaFoldDB" id="A0A377PUM5"/>
<dbReference type="CDD" id="cd04649">
    <property type="entry name" value="LbH_THP_succinylT_putative"/>
    <property type="match status" value="1"/>
</dbReference>
<evidence type="ECO:0000256" key="2">
    <source>
        <dbReference type="ARBA" id="ARBA00022605"/>
    </source>
</evidence>
<gene>
    <name evidence="8" type="primary">dapD</name>
    <name evidence="9" type="ORF">LS73_003560</name>
    <name evidence="8" type="ORF">NCTC12714_01387</name>
</gene>
<keyword evidence="11" id="KW-1185">Reference proteome</keyword>
<keyword evidence="1" id="KW-0963">Cytoplasm</keyword>
<name>A0A377PUM5_9HELI</name>
<dbReference type="Proteomes" id="UP000255139">
    <property type="component" value="Unassembled WGS sequence"/>
</dbReference>
<evidence type="ECO:0000313" key="8">
    <source>
        <dbReference type="EMBL" id="STQ86576.1"/>
    </source>
</evidence>
<evidence type="ECO:0000256" key="3">
    <source>
        <dbReference type="ARBA" id="ARBA00022679"/>
    </source>
</evidence>
<dbReference type="GO" id="GO:0008666">
    <property type="term" value="F:2,3,4,5-tetrahydropyridine-2,6-dicarboxylate N-succinyltransferase activity"/>
    <property type="evidence" value="ECO:0007669"/>
    <property type="project" value="UniProtKB-EC"/>
</dbReference>
<proteinExistence type="inferred from homology"/>
<dbReference type="Pfam" id="PF14790">
    <property type="entry name" value="THDPS_N"/>
    <property type="match status" value="2"/>
</dbReference>
<accession>A0A377PUM5</accession>